<evidence type="ECO:0000313" key="1">
    <source>
        <dbReference type="EMBL" id="GFY39063.1"/>
    </source>
</evidence>
<dbReference type="AlphaFoldDB" id="A0A8X7BPZ1"/>
<gene>
    <name evidence="1" type="ORF">TNIN_389801</name>
</gene>
<reference evidence="1" key="1">
    <citation type="submission" date="2020-08" db="EMBL/GenBank/DDBJ databases">
        <title>Multicomponent nature underlies the extraordinary mechanical properties of spider dragline silk.</title>
        <authorList>
            <person name="Kono N."/>
            <person name="Nakamura H."/>
            <person name="Mori M."/>
            <person name="Yoshida Y."/>
            <person name="Ohtoshi R."/>
            <person name="Malay A.D."/>
            <person name="Moran D.A.P."/>
            <person name="Tomita M."/>
            <person name="Numata K."/>
            <person name="Arakawa K."/>
        </authorList>
    </citation>
    <scope>NUCLEOTIDE SEQUENCE</scope>
</reference>
<protein>
    <submittedName>
        <fullName evidence="1">Uncharacterized protein</fullName>
    </submittedName>
</protein>
<sequence length="99" mass="11107">MQCINSLDMELYDILRTVPNTVEIKVLSIEMFILHLSGGTKVDIKLTEATVLTSMSNDSNKLGVAREAKLQEILIAKKTELYGIICSIQDQKEPPTRQQ</sequence>
<accession>A0A8X7BPZ1</accession>
<proteinExistence type="predicted"/>
<comment type="caution">
    <text evidence="1">The sequence shown here is derived from an EMBL/GenBank/DDBJ whole genome shotgun (WGS) entry which is preliminary data.</text>
</comment>
<name>A0A8X7BPZ1_9ARAC</name>
<organism evidence="1 2">
    <name type="scientific">Trichonephila inaurata madagascariensis</name>
    <dbReference type="NCBI Taxonomy" id="2747483"/>
    <lineage>
        <taxon>Eukaryota</taxon>
        <taxon>Metazoa</taxon>
        <taxon>Ecdysozoa</taxon>
        <taxon>Arthropoda</taxon>
        <taxon>Chelicerata</taxon>
        <taxon>Arachnida</taxon>
        <taxon>Araneae</taxon>
        <taxon>Araneomorphae</taxon>
        <taxon>Entelegynae</taxon>
        <taxon>Araneoidea</taxon>
        <taxon>Nephilidae</taxon>
        <taxon>Trichonephila</taxon>
        <taxon>Trichonephila inaurata</taxon>
    </lineage>
</organism>
<dbReference type="Proteomes" id="UP000886998">
    <property type="component" value="Unassembled WGS sequence"/>
</dbReference>
<dbReference type="EMBL" id="BMAV01001187">
    <property type="protein sequence ID" value="GFY39063.1"/>
    <property type="molecule type" value="Genomic_DNA"/>
</dbReference>
<evidence type="ECO:0000313" key="2">
    <source>
        <dbReference type="Proteomes" id="UP000886998"/>
    </source>
</evidence>
<keyword evidence="2" id="KW-1185">Reference proteome</keyword>